<dbReference type="Proteomes" id="UP000061468">
    <property type="component" value="Chromosome"/>
</dbReference>
<sequence length="252" mass="28574">MIDESNPAGRLHKILKKAKSLPDNEKVKSAWAKALSIEGDEVDITKAVIELYSLSQEIQSLIKMNDSLNHDLYLSSFNQIERAFFPLNLANPWQNSKRQLTDEALTRLQFCAQELSRFYKEESLSKEELDDIIARTDELFEALYSSALPDALRLSLLEEIQRIRNAIAQYKIRGAKGLKEALQGTIGAVYANQVELAKASDTEKDVIERLGKLIDKIDSFTAKALKIHKIIRHPIKFILEQLDDDSVGEDET</sequence>
<accession>A0AAC8XKE7</accession>
<evidence type="ECO:0000313" key="1">
    <source>
        <dbReference type="EMBL" id="AMJ78581.1"/>
    </source>
</evidence>
<dbReference type="AlphaFoldDB" id="A0AAC8XKE7"/>
<dbReference type="EMBL" id="CP013928">
    <property type="protein sequence ID" value="AMJ78581.1"/>
    <property type="molecule type" value="Genomic_DNA"/>
</dbReference>
<proteinExistence type="predicted"/>
<evidence type="ECO:0000313" key="2">
    <source>
        <dbReference type="Proteomes" id="UP000061468"/>
    </source>
</evidence>
<organism evidence="1 2">
    <name type="scientific">Alteromonas mediterranea</name>
    <dbReference type="NCBI Taxonomy" id="314275"/>
    <lineage>
        <taxon>Bacteria</taxon>
        <taxon>Pseudomonadati</taxon>
        <taxon>Pseudomonadota</taxon>
        <taxon>Gammaproteobacteria</taxon>
        <taxon>Alteromonadales</taxon>
        <taxon>Alteromonadaceae</taxon>
        <taxon>Alteromonas/Salinimonas group</taxon>
        <taxon>Alteromonas</taxon>
    </lineage>
</organism>
<name>A0AAC8XKE7_9ALTE</name>
<reference evidence="1 2" key="1">
    <citation type="submission" date="2015-12" db="EMBL/GenBank/DDBJ databases">
        <title>Intraspecies pangenome expansion in the marine bacterium Alteromonas.</title>
        <authorList>
            <person name="Lopez-Perez M."/>
            <person name="Rodriguez-Valera F."/>
        </authorList>
    </citation>
    <scope>NUCLEOTIDE SEQUENCE [LARGE SCALE GENOMIC DNA]</scope>
    <source>
        <strain evidence="1 2">UM8</strain>
    </source>
</reference>
<dbReference type="RefSeq" id="WP_015067170.1">
    <property type="nucleotide sequence ID" value="NZ_CAXGIV010000109.1"/>
</dbReference>
<protein>
    <submittedName>
        <fullName evidence="1">Uncharacterized protein</fullName>
    </submittedName>
</protein>
<gene>
    <name evidence="1" type="ORF">AV942_09915</name>
</gene>